<dbReference type="Gene3D" id="3.30.1150.10">
    <property type="match status" value="1"/>
</dbReference>
<dbReference type="PANTHER" id="PTHR33446:SF2">
    <property type="entry name" value="PROTEIN TONB"/>
    <property type="match status" value="1"/>
</dbReference>
<proteinExistence type="inferred from homology"/>
<comment type="caution">
    <text evidence="12">The sequence shown here is derived from an EMBL/GenBank/DDBJ whole genome shotgun (WGS) entry which is preliminary data.</text>
</comment>
<comment type="similarity">
    <text evidence="2">Belongs to the TonB family.</text>
</comment>
<dbReference type="SUPFAM" id="SSF74653">
    <property type="entry name" value="TolA/TonB C-terminal domain"/>
    <property type="match status" value="1"/>
</dbReference>
<reference evidence="12 13" key="1">
    <citation type="submission" date="2017-12" db="EMBL/GenBank/DDBJ databases">
        <title>The genome sequence of Caulobacter sp. 410.</title>
        <authorList>
            <person name="Gao J."/>
            <person name="Mao X."/>
            <person name="Sun J."/>
        </authorList>
    </citation>
    <scope>NUCLEOTIDE SEQUENCE [LARGE SCALE GENOMIC DNA]</scope>
    <source>
        <strain evidence="12 13">410</strain>
    </source>
</reference>
<organism evidence="12 13">
    <name type="scientific">Caulobacter zeae</name>
    <dbReference type="NCBI Taxonomy" id="2055137"/>
    <lineage>
        <taxon>Bacteria</taxon>
        <taxon>Pseudomonadati</taxon>
        <taxon>Pseudomonadota</taxon>
        <taxon>Alphaproteobacteria</taxon>
        <taxon>Caulobacterales</taxon>
        <taxon>Caulobacteraceae</taxon>
        <taxon>Caulobacter</taxon>
    </lineage>
</organism>
<evidence type="ECO:0000256" key="1">
    <source>
        <dbReference type="ARBA" id="ARBA00004383"/>
    </source>
</evidence>
<dbReference type="PROSITE" id="PS52015">
    <property type="entry name" value="TONB_CTD"/>
    <property type="match status" value="1"/>
</dbReference>
<evidence type="ECO:0000259" key="11">
    <source>
        <dbReference type="PROSITE" id="PS52015"/>
    </source>
</evidence>
<evidence type="ECO:0000256" key="8">
    <source>
        <dbReference type="ARBA" id="ARBA00022989"/>
    </source>
</evidence>
<feature type="region of interest" description="Disordered" evidence="10">
    <location>
        <begin position="54"/>
        <end position="153"/>
    </location>
</feature>
<accession>A0A2N5D3D7</accession>
<dbReference type="Proteomes" id="UP000234479">
    <property type="component" value="Unassembled WGS sequence"/>
</dbReference>
<dbReference type="GO" id="GO:0098797">
    <property type="term" value="C:plasma membrane protein complex"/>
    <property type="evidence" value="ECO:0007669"/>
    <property type="project" value="TreeGrafter"/>
</dbReference>
<gene>
    <name evidence="12" type="ORF">SGCZBJ_21500</name>
</gene>
<keyword evidence="9" id="KW-0472">Membrane</keyword>
<dbReference type="NCBIfam" id="TIGR01352">
    <property type="entry name" value="tonB_Cterm"/>
    <property type="match status" value="1"/>
</dbReference>
<dbReference type="EMBL" id="PJRS01000045">
    <property type="protein sequence ID" value="PLR20579.1"/>
    <property type="molecule type" value="Genomic_DNA"/>
</dbReference>
<dbReference type="Pfam" id="PF03544">
    <property type="entry name" value="TonB_C"/>
    <property type="match status" value="1"/>
</dbReference>
<protein>
    <submittedName>
        <fullName evidence="12">Energy transducer TonB</fullName>
    </submittedName>
</protein>
<evidence type="ECO:0000313" key="12">
    <source>
        <dbReference type="EMBL" id="PLR20579.1"/>
    </source>
</evidence>
<feature type="compositionally biased region" description="Pro residues" evidence="10">
    <location>
        <begin position="65"/>
        <end position="94"/>
    </location>
</feature>
<dbReference type="OrthoDB" id="8481221at2"/>
<name>A0A2N5D3D7_9CAUL</name>
<keyword evidence="3" id="KW-0813">Transport</keyword>
<dbReference type="InterPro" id="IPR051045">
    <property type="entry name" value="TonB-dependent_transducer"/>
</dbReference>
<comment type="subcellular location">
    <subcellularLocation>
        <location evidence="1">Cell inner membrane</location>
        <topology evidence="1">Single-pass membrane protein</topology>
        <orientation evidence="1">Periplasmic side</orientation>
    </subcellularLocation>
</comment>
<evidence type="ECO:0000256" key="5">
    <source>
        <dbReference type="ARBA" id="ARBA00022519"/>
    </source>
</evidence>
<dbReference type="InterPro" id="IPR037682">
    <property type="entry name" value="TonB_C"/>
</dbReference>
<dbReference type="GO" id="GO:0031992">
    <property type="term" value="F:energy transducer activity"/>
    <property type="evidence" value="ECO:0007669"/>
    <property type="project" value="TreeGrafter"/>
</dbReference>
<feature type="compositionally biased region" description="Pro residues" evidence="10">
    <location>
        <begin position="103"/>
        <end position="121"/>
    </location>
</feature>
<dbReference type="GO" id="GO:0055085">
    <property type="term" value="P:transmembrane transport"/>
    <property type="evidence" value="ECO:0007669"/>
    <property type="project" value="InterPro"/>
</dbReference>
<evidence type="ECO:0000256" key="6">
    <source>
        <dbReference type="ARBA" id="ARBA00022692"/>
    </source>
</evidence>
<keyword evidence="5" id="KW-0997">Cell inner membrane</keyword>
<evidence type="ECO:0000256" key="2">
    <source>
        <dbReference type="ARBA" id="ARBA00006555"/>
    </source>
</evidence>
<evidence type="ECO:0000256" key="7">
    <source>
        <dbReference type="ARBA" id="ARBA00022927"/>
    </source>
</evidence>
<keyword evidence="8" id="KW-1133">Transmembrane helix</keyword>
<keyword evidence="7" id="KW-0653">Protein transport</keyword>
<dbReference type="RefSeq" id="WP_101719977.1">
    <property type="nucleotide sequence ID" value="NZ_PJRS01000045.1"/>
</dbReference>
<keyword evidence="13" id="KW-1185">Reference proteome</keyword>
<dbReference type="InterPro" id="IPR006260">
    <property type="entry name" value="TonB/TolA_C"/>
</dbReference>
<feature type="domain" description="TonB C-terminal" evidence="11">
    <location>
        <begin position="161"/>
        <end position="253"/>
    </location>
</feature>
<feature type="compositionally biased region" description="Low complexity" evidence="10">
    <location>
        <begin position="122"/>
        <end position="143"/>
    </location>
</feature>
<evidence type="ECO:0000256" key="10">
    <source>
        <dbReference type="SAM" id="MobiDB-lite"/>
    </source>
</evidence>
<dbReference type="PANTHER" id="PTHR33446">
    <property type="entry name" value="PROTEIN TONB-RELATED"/>
    <property type="match status" value="1"/>
</dbReference>
<keyword evidence="6" id="KW-0812">Transmembrane</keyword>
<evidence type="ECO:0000313" key="13">
    <source>
        <dbReference type="Proteomes" id="UP000234479"/>
    </source>
</evidence>
<evidence type="ECO:0000256" key="9">
    <source>
        <dbReference type="ARBA" id="ARBA00023136"/>
    </source>
</evidence>
<keyword evidence="4" id="KW-1003">Cell membrane</keyword>
<evidence type="ECO:0000256" key="3">
    <source>
        <dbReference type="ARBA" id="ARBA00022448"/>
    </source>
</evidence>
<evidence type="ECO:0000256" key="4">
    <source>
        <dbReference type="ARBA" id="ARBA00022475"/>
    </source>
</evidence>
<sequence>MKKTPWHVRAWATGASLVINGALGLAVVQWEQRPVLAPMDDAAMLISLGDPALDAVDNATSPDAAPAPTPESEPAPPQPSQPEKPAPKPLPPRPDGWLTQAAPAPPSPAPPSEAPPRPTPPATAQAAVPAAARAMDASAAKPPAGRRDADSVQAHVGTSTAYAARVRAWLEAHKTYPKAARMRKQQGVAQVTFVLDRAGHVLDCRLTGPTGHALLDAEVRAMVARADPFPAPPQTIKGERIEMDAPVEFSLQR</sequence>
<dbReference type="AlphaFoldDB" id="A0A2N5D3D7"/>
<dbReference type="GO" id="GO:0015031">
    <property type="term" value="P:protein transport"/>
    <property type="evidence" value="ECO:0007669"/>
    <property type="project" value="UniProtKB-KW"/>
</dbReference>